<proteinExistence type="predicted"/>
<sequence length="39" mass="4598">MKILNVIEALLNCFYLVMELCEFLERHLPVFKAFALILV</sequence>
<evidence type="ECO:0000313" key="2">
    <source>
        <dbReference type="Proteomes" id="UP000263595"/>
    </source>
</evidence>
<keyword evidence="2" id="KW-1185">Reference proteome</keyword>
<evidence type="ECO:0000313" key="1">
    <source>
        <dbReference type="EMBL" id="SYX93211.1"/>
    </source>
</evidence>
<dbReference type="EMBL" id="UNOZ01000043">
    <property type="protein sequence ID" value="SYX93211.1"/>
    <property type="molecule type" value="Genomic_DNA"/>
</dbReference>
<dbReference type="AlphaFoldDB" id="A0A383S3E9"/>
<protein>
    <submittedName>
        <fullName evidence="1">Uncharacterized protein</fullName>
    </submittedName>
</protein>
<reference evidence="2" key="1">
    <citation type="submission" date="2018-08" db="EMBL/GenBank/DDBJ databases">
        <authorList>
            <person name="Blom J."/>
        </authorList>
    </citation>
    <scope>NUCLEOTIDE SEQUENCE [LARGE SCALE GENOMIC DNA]</scope>
    <source>
        <strain evidence="2">CCOS 865</strain>
    </source>
</reference>
<organism evidence="1 2">
    <name type="scientific">Pseudomonas reidholzensis</name>
    <dbReference type="NCBI Taxonomy" id="1785162"/>
    <lineage>
        <taxon>Bacteria</taxon>
        <taxon>Pseudomonadati</taxon>
        <taxon>Pseudomonadota</taxon>
        <taxon>Gammaproteobacteria</taxon>
        <taxon>Pseudomonadales</taxon>
        <taxon>Pseudomonadaceae</taxon>
        <taxon>Pseudomonas</taxon>
    </lineage>
</organism>
<accession>A0A383S3E9</accession>
<dbReference type="Proteomes" id="UP000263595">
    <property type="component" value="Unassembled WGS sequence"/>
</dbReference>
<gene>
    <name evidence="1" type="ORF">CCOS865_05505</name>
</gene>
<name>A0A383S3E9_9PSED</name>